<protein>
    <submittedName>
        <fullName evidence="2">Nucleotidyltransferase</fullName>
    </submittedName>
</protein>
<gene>
    <name evidence="2" type="ORF">CO666_24270</name>
    <name evidence="3" type="ORF">EFR84_23400</name>
</gene>
<dbReference type="EMBL" id="NWSV01000021">
    <property type="protein sequence ID" value="PDT01614.1"/>
    <property type="molecule type" value="Genomic_DNA"/>
</dbReference>
<evidence type="ECO:0000313" key="5">
    <source>
        <dbReference type="Proteomes" id="UP000278081"/>
    </source>
</evidence>
<reference evidence="2 4" key="1">
    <citation type="submission" date="2017-09" db="EMBL/GenBank/DDBJ databases">
        <title>Comparative genomics of rhizobia isolated from Phaseolus vulgaris in China.</title>
        <authorList>
            <person name="Tong W."/>
        </authorList>
    </citation>
    <scope>NUCLEOTIDE SEQUENCE [LARGE SCALE GENOMIC DNA]</scope>
    <source>
        <strain evidence="2 4">C5</strain>
    </source>
</reference>
<dbReference type="CDD" id="cd05400">
    <property type="entry name" value="NT_2-5OAS_ClassI-CCAase"/>
    <property type="match status" value="1"/>
</dbReference>
<dbReference type="Pfam" id="PF18144">
    <property type="entry name" value="SMODS"/>
    <property type="match status" value="1"/>
</dbReference>
<organism evidence="2 4">
    <name type="scientific">Rhizobium chutanense</name>
    <dbReference type="NCBI Taxonomy" id="2035448"/>
    <lineage>
        <taxon>Bacteria</taxon>
        <taxon>Pseudomonadati</taxon>
        <taxon>Pseudomonadota</taxon>
        <taxon>Alphaproteobacteria</taxon>
        <taxon>Hyphomicrobiales</taxon>
        <taxon>Rhizobiaceae</taxon>
        <taxon>Rhizobium/Agrobacterium group</taxon>
        <taxon>Rhizobium</taxon>
    </lineage>
</organism>
<dbReference type="EMBL" id="RJTJ01000023">
    <property type="protein sequence ID" value="RUM01197.1"/>
    <property type="molecule type" value="Genomic_DNA"/>
</dbReference>
<sequence>MLHNQRLVLRDGMLISALERMCATLEISQSQSTLAQERYEGVGGWLAESEDPLLKAIGIFLQGSTAIGTTVKPIGSNEHDVDLVAHVPGLGIWVEPATLKKAIGDRLRENGHYKPLLVEMGRCWRLVYANEFHLDITPSIPNRDCNMGGEFVPDRALKVWKPSNPKGYKALFLERVKLVPRFRVMEGLQVEDRARASVEPYPEQGHFKGILQRIVQILKRHRDVFILANDLDTSQSPISVLVTTLASQSYEYCARTNVYDSQLDLLVDVIRRMPDFIETRIVNGRTNWFVWNETTKGENFAEKWNGDPKRAEVFYSWHARVLDDVSRLRNVEGLDGLKQRLSDSFGPAPAKAVMDSITDEISLSRRNGLLTAAPRVGLLTGVASATATPVRANTFFGR</sequence>
<comment type="caution">
    <text evidence="2">The sequence shown here is derived from an EMBL/GenBank/DDBJ whole genome shotgun (WGS) entry which is preliminary data.</text>
</comment>
<reference evidence="3 5" key="2">
    <citation type="submission" date="2018-11" db="EMBL/GenBank/DDBJ databases">
        <title>Rhizobium chutanense sp. nov., isolated from root nodules of Phaseolus vulgaris in China.</title>
        <authorList>
            <person name="Huo Y."/>
        </authorList>
    </citation>
    <scope>NUCLEOTIDE SEQUENCE [LARGE SCALE GENOMIC DNA]</scope>
    <source>
        <strain evidence="3 5">C16</strain>
    </source>
</reference>
<dbReference type="GO" id="GO:0016779">
    <property type="term" value="F:nucleotidyltransferase activity"/>
    <property type="evidence" value="ECO:0007669"/>
    <property type="project" value="InterPro"/>
</dbReference>
<name>A0A2A6J6Y4_9HYPH</name>
<accession>A0A432NNR4</accession>
<accession>A0A2A6J6Y4</accession>
<evidence type="ECO:0000313" key="3">
    <source>
        <dbReference type="EMBL" id="RUM01197.1"/>
    </source>
</evidence>
<dbReference type="OrthoDB" id="1118920at2"/>
<dbReference type="Proteomes" id="UP000278081">
    <property type="component" value="Unassembled WGS sequence"/>
</dbReference>
<evidence type="ECO:0000313" key="4">
    <source>
        <dbReference type="Proteomes" id="UP000220768"/>
    </source>
</evidence>
<keyword evidence="1" id="KW-0051">Antiviral defense</keyword>
<dbReference type="Proteomes" id="UP000220768">
    <property type="component" value="Unassembled WGS sequence"/>
</dbReference>
<dbReference type="InterPro" id="IPR006116">
    <property type="entry name" value="NT_2-5OAS_ClassI-CCAase"/>
</dbReference>
<keyword evidence="2" id="KW-0808">Transferase</keyword>
<dbReference type="RefSeq" id="WP_097614708.1">
    <property type="nucleotide sequence ID" value="NZ_ML133770.1"/>
</dbReference>
<keyword evidence="4" id="KW-1185">Reference proteome</keyword>
<evidence type="ECO:0000313" key="2">
    <source>
        <dbReference type="EMBL" id="PDT01614.1"/>
    </source>
</evidence>
<dbReference type="GO" id="GO:0051607">
    <property type="term" value="P:defense response to virus"/>
    <property type="evidence" value="ECO:0007669"/>
    <property type="project" value="UniProtKB-KW"/>
</dbReference>
<proteinExistence type="predicted"/>
<evidence type="ECO:0000256" key="1">
    <source>
        <dbReference type="ARBA" id="ARBA00023118"/>
    </source>
</evidence>
<dbReference type="AlphaFoldDB" id="A0A2A6J6Y4"/>